<dbReference type="PANTHER" id="PTHR13028:SF0">
    <property type="entry name" value="RRNA-PROCESSING PROTEIN EBP2-RELATED"/>
    <property type="match status" value="1"/>
</dbReference>
<dbReference type="VEuPathDB" id="AmoebaDB:NF0016500"/>
<keyword evidence="3" id="KW-0690">Ribosome biogenesis</keyword>
<comment type="similarity">
    <text evidence="2">Belongs to the EBP2 family.</text>
</comment>
<dbReference type="Proteomes" id="UP000444721">
    <property type="component" value="Unassembled WGS sequence"/>
</dbReference>
<dbReference type="GO" id="GO:0030687">
    <property type="term" value="C:preribosome, large subunit precursor"/>
    <property type="evidence" value="ECO:0007669"/>
    <property type="project" value="TreeGrafter"/>
</dbReference>
<dbReference type="AlphaFoldDB" id="A0A6A5CER1"/>
<organism evidence="8 9">
    <name type="scientific">Naegleria fowleri</name>
    <name type="common">Brain eating amoeba</name>
    <dbReference type="NCBI Taxonomy" id="5763"/>
    <lineage>
        <taxon>Eukaryota</taxon>
        <taxon>Discoba</taxon>
        <taxon>Heterolobosea</taxon>
        <taxon>Tetramitia</taxon>
        <taxon>Eutetramitia</taxon>
        <taxon>Vahlkampfiidae</taxon>
        <taxon>Naegleria</taxon>
    </lineage>
</organism>
<dbReference type="GO" id="GO:0034399">
    <property type="term" value="C:nuclear periphery"/>
    <property type="evidence" value="ECO:0007669"/>
    <property type="project" value="TreeGrafter"/>
</dbReference>
<evidence type="ECO:0000256" key="6">
    <source>
        <dbReference type="SAM" id="Coils"/>
    </source>
</evidence>
<evidence type="ECO:0000256" key="5">
    <source>
        <dbReference type="ARBA" id="ARBA00023242"/>
    </source>
</evidence>
<protein>
    <submittedName>
        <fullName evidence="8">Uncharacterized protein</fullName>
    </submittedName>
</protein>
<dbReference type="Pfam" id="PF05890">
    <property type="entry name" value="Ebp2"/>
    <property type="match status" value="1"/>
</dbReference>
<feature type="region of interest" description="Disordered" evidence="7">
    <location>
        <begin position="269"/>
        <end position="305"/>
    </location>
</feature>
<dbReference type="PANTHER" id="PTHR13028">
    <property type="entry name" value="RRNA PROCESSING PROTEIN EBNA1-BINDING PROTEIN-RELATED"/>
    <property type="match status" value="1"/>
</dbReference>
<comment type="subcellular location">
    <subcellularLocation>
        <location evidence="1">Nucleus</location>
        <location evidence="1">Nucleolus</location>
    </subcellularLocation>
</comment>
<dbReference type="OrthoDB" id="443772at2759"/>
<dbReference type="GeneID" id="68114898"/>
<evidence type="ECO:0000256" key="3">
    <source>
        <dbReference type="ARBA" id="ARBA00022517"/>
    </source>
</evidence>
<name>A0A6A5CER1_NAEFO</name>
<gene>
    <name evidence="8" type="ORF">FDP41_007680</name>
</gene>
<keyword evidence="9" id="KW-1185">Reference proteome</keyword>
<feature type="coiled-coil region" evidence="6">
    <location>
        <begin position="197"/>
        <end position="231"/>
    </location>
</feature>
<accession>A0A6A5CER1</accession>
<dbReference type="InterPro" id="IPR008610">
    <property type="entry name" value="Ebp2"/>
</dbReference>
<evidence type="ECO:0000256" key="7">
    <source>
        <dbReference type="SAM" id="MobiDB-lite"/>
    </source>
</evidence>
<evidence type="ECO:0000313" key="8">
    <source>
        <dbReference type="EMBL" id="KAF0983765.1"/>
    </source>
</evidence>
<sequence length="305" mass="35641">MSLSYLATLKAIEQDFGNTEKQQRTTINDEYSNADNDRYLASYAEKYRNNELLIDDVELDEAEFEAYKNLMEAKALIEKRENALSDDASAVGEMFLRNTKEIYDVDAIKACMNKLPILTKNLDWIHTLQLNSYTPLKVENPEDDIDRELQFYNQAITSAKDGFKRLHSLGIKVHRPDDYFAEMVKSDEHMAKIRNKLVQSRKIIEEREKRRQRKEQQKIGKQLKAERLKEKIARKKQDIEAVDHWRRTYSGSGKEFDVDAATEEYSKLLEKSEKKNKGGKNDATKRKNAGITKKRPGKRKRQKQN</sequence>
<dbReference type="GO" id="GO:0005730">
    <property type="term" value="C:nucleolus"/>
    <property type="evidence" value="ECO:0007669"/>
    <property type="project" value="UniProtKB-SubCell"/>
</dbReference>
<feature type="compositionally biased region" description="Basic and acidic residues" evidence="7">
    <location>
        <begin position="269"/>
        <end position="285"/>
    </location>
</feature>
<proteinExistence type="inferred from homology"/>
<dbReference type="GO" id="GO:0042273">
    <property type="term" value="P:ribosomal large subunit biogenesis"/>
    <property type="evidence" value="ECO:0007669"/>
    <property type="project" value="TreeGrafter"/>
</dbReference>
<keyword evidence="4 6" id="KW-0175">Coiled coil</keyword>
<dbReference type="GO" id="GO:0006364">
    <property type="term" value="P:rRNA processing"/>
    <property type="evidence" value="ECO:0007669"/>
    <property type="project" value="TreeGrafter"/>
</dbReference>
<evidence type="ECO:0000256" key="1">
    <source>
        <dbReference type="ARBA" id="ARBA00004604"/>
    </source>
</evidence>
<reference evidence="8 9" key="1">
    <citation type="journal article" date="2019" name="Sci. Rep.">
        <title>Nanopore sequencing improves the draft genome of the human pathogenic amoeba Naegleria fowleri.</title>
        <authorList>
            <person name="Liechti N."/>
            <person name="Schurch N."/>
            <person name="Bruggmann R."/>
            <person name="Wittwer M."/>
        </authorList>
    </citation>
    <scope>NUCLEOTIDE SEQUENCE [LARGE SCALE GENOMIC DNA]</scope>
    <source>
        <strain evidence="8 9">ATCC 30894</strain>
    </source>
</reference>
<comment type="caution">
    <text evidence="8">The sequence shown here is derived from an EMBL/GenBank/DDBJ whole genome shotgun (WGS) entry which is preliminary data.</text>
</comment>
<dbReference type="VEuPathDB" id="AmoebaDB:FDP41_007680"/>
<evidence type="ECO:0000313" key="9">
    <source>
        <dbReference type="Proteomes" id="UP000444721"/>
    </source>
</evidence>
<keyword evidence="5" id="KW-0539">Nucleus</keyword>
<dbReference type="EMBL" id="VFQX01000004">
    <property type="protein sequence ID" value="KAF0983765.1"/>
    <property type="molecule type" value="Genomic_DNA"/>
</dbReference>
<dbReference type="VEuPathDB" id="AmoebaDB:NfTy_006660"/>
<feature type="compositionally biased region" description="Basic residues" evidence="7">
    <location>
        <begin position="286"/>
        <end position="305"/>
    </location>
</feature>
<evidence type="ECO:0000256" key="2">
    <source>
        <dbReference type="ARBA" id="ARBA00007336"/>
    </source>
</evidence>
<evidence type="ECO:0000256" key="4">
    <source>
        <dbReference type="ARBA" id="ARBA00023054"/>
    </source>
</evidence>
<dbReference type="RefSeq" id="XP_044568478.1">
    <property type="nucleotide sequence ID" value="XM_044711451.1"/>
</dbReference>